<reference evidence="1 2" key="1">
    <citation type="submission" date="2014-07" db="EMBL/GenBank/DDBJ databases">
        <title>Expanding our view of genomic diversity in Candidatus Accumulibacter clades.</title>
        <authorList>
            <person name="Skennerton C.T."/>
            <person name="Barr J.J."/>
            <person name="Slater F.R."/>
            <person name="Bond P.L."/>
            <person name="Tyson G.W."/>
        </authorList>
    </citation>
    <scope>NUCLEOTIDE SEQUENCE [LARGE SCALE GENOMIC DNA]</scope>
    <source>
        <strain evidence="2">SK-01</strain>
    </source>
</reference>
<dbReference type="EMBL" id="JDSS02000007">
    <property type="protein sequence ID" value="KFB69827.1"/>
    <property type="molecule type" value="Genomic_DNA"/>
</dbReference>
<dbReference type="Proteomes" id="UP000019812">
    <property type="component" value="Unassembled WGS sequence"/>
</dbReference>
<name>A0A084Y533_9PROT</name>
<sequence>MSIRAAKLDRSQSVAPLPQGLDRLTRNAAVASAGFPGAELARLDPELNGLSDLPIKSQDKV</sequence>
<proteinExistence type="predicted"/>
<dbReference type="RefSeq" id="WP_034921857.1">
    <property type="nucleotide sequence ID" value="NZ_JDSS02000007.1"/>
</dbReference>
<dbReference type="AlphaFoldDB" id="A0A084Y533"/>
<organism evidence="1 2">
    <name type="scientific">Candidatus Accumulibacter vicinus</name>
    <dbReference type="NCBI Taxonomy" id="2954382"/>
    <lineage>
        <taxon>Bacteria</taxon>
        <taxon>Pseudomonadati</taxon>
        <taxon>Pseudomonadota</taxon>
        <taxon>Betaproteobacteria</taxon>
        <taxon>Candidatus Accumulibacter</taxon>
    </lineage>
</organism>
<protein>
    <submittedName>
        <fullName evidence="1">Uncharacterized protein</fullName>
    </submittedName>
</protein>
<evidence type="ECO:0000313" key="1">
    <source>
        <dbReference type="EMBL" id="KFB69827.1"/>
    </source>
</evidence>
<gene>
    <name evidence="1" type="ORF">CAPSK01_000540</name>
</gene>
<comment type="caution">
    <text evidence="1">The sequence shown here is derived from an EMBL/GenBank/DDBJ whole genome shotgun (WGS) entry which is preliminary data.</text>
</comment>
<evidence type="ECO:0000313" key="2">
    <source>
        <dbReference type="Proteomes" id="UP000019812"/>
    </source>
</evidence>
<accession>A0A084Y533</accession>